<dbReference type="PANTHER" id="PTHR47197:SF3">
    <property type="entry name" value="DIHYDRO-HEME D1 DEHYDROGENASE"/>
    <property type="match status" value="1"/>
</dbReference>
<keyword evidence="2" id="KW-1185">Reference proteome</keyword>
<evidence type="ECO:0000313" key="1">
    <source>
        <dbReference type="EMBL" id="BAU23640.1"/>
    </source>
</evidence>
<reference evidence="1 2" key="1">
    <citation type="journal article" date="2016" name="Int. J. Syst. Evol. Microbiol.">
        <title>Caldimicrobium thiodismutans sp. nov., a sulfur-disproportionating bacterium isolated from a hot spring, and emended description of the genus Caldimicrobium.</title>
        <authorList>
            <person name="Kojima H."/>
            <person name="Umezawa K."/>
            <person name="Fukui M."/>
        </authorList>
    </citation>
    <scope>NUCLEOTIDE SEQUENCE [LARGE SCALE GENOMIC DNA]</scope>
    <source>
        <strain evidence="1 2">TF1</strain>
    </source>
</reference>
<name>A0A0U5AWD8_9BACT</name>
<dbReference type="SUPFAM" id="SSF50969">
    <property type="entry name" value="YVTN repeat-like/Quinoprotein amine dehydrogenase"/>
    <property type="match status" value="1"/>
</dbReference>
<dbReference type="STRING" id="1653476.THC_1272"/>
<dbReference type="InterPro" id="IPR015943">
    <property type="entry name" value="WD40/YVTN_repeat-like_dom_sf"/>
</dbReference>
<dbReference type="Gene3D" id="2.130.10.10">
    <property type="entry name" value="YVTN repeat-like/Quinoprotein amine dehydrogenase"/>
    <property type="match status" value="2"/>
</dbReference>
<organism evidence="1 2">
    <name type="scientific">Caldimicrobium thiodismutans</name>
    <dbReference type="NCBI Taxonomy" id="1653476"/>
    <lineage>
        <taxon>Bacteria</taxon>
        <taxon>Pseudomonadati</taxon>
        <taxon>Thermodesulfobacteriota</taxon>
        <taxon>Thermodesulfobacteria</taxon>
        <taxon>Thermodesulfobacteriales</taxon>
        <taxon>Thermodesulfobacteriaceae</taxon>
        <taxon>Caldimicrobium</taxon>
    </lineage>
</organism>
<dbReference type="InterPro" id="IPR011044">
    <property type="entry name" value="Quino_amine_DH_bsu"/>
</dbReference>
<dbReference type="KEGG" id="cthi:THC_1272"/>
<gene>
    <name evidence="1" type="ORF">THC_1272</name>
</gene>
<proteinExistence type="predicted"/>
<dbReference type="RefSeq" id="WP_068514948.1">
    <property type="nucleotide sequence ID" value="NZ_AP014945.1"/>
</dbReference>
<dbReference type="PANTHER" id="PTHR47197">
    <property type="entry name" value="PROTEIN NIRF"/>
    <property type="match status" value="1"/>
</dbReference>
<dbReference type="OrthoDB" id="24300at2"/>
<dbReference type="EMBL" id="AP014945">
    <property type="protein sequence ID" value="BAU23640.1"/>
    <property type="molecule type" value="Genomic_DNA"/>
</dbReference>
<dbReference type="InterPro" id="IPR051200">
    <property type="entry name" value="Host-pathogen_enzymatic-act"/>
</dbReference>
<protein>
    <submittedName>
        <fullName evidence="1">Uncharacterized protein</fullName>
    </submittedName>
</protein>
<reference evidence="2" key="2">
    <citation type="journal article" date="2016" name="Int. J. Syst. Evol. Microbiol.">
        <title>Caldimicrobium thiodismutans sp. nov., a sulfur-disproportionating bacterium isolated from a hot spring.</title>
        <authorList>
            <person name="Kojima H."/>
            <person name="Umezawa K."/>
            <person name="Fukui M."/>
        </authorList>
    </citation>
    <scope>NUCLEOTIDE SEQUENCE [LARGE SCALE GENOMIC DNA]</scope>
    <source>
        <strain evidence="2">TF1</strain>
    </source>
</reference>
<accession>A0A0U5AWD8</accession>
<dbReference type="Proteomes" id="UP000068196">
    <property type="component" value="Chromosome"/>
</dbReference>
<evidence type="ECO:0000313" key="2">
    <source>
        <dbReference type="Proteomes" id="UP000068196"/>
    </source>
</evidence>
<sequence>MKKGVSRREVLKSAGLAASFLVFQKSFSLAKGVSLQKDSYVFALRGDGAVVVIDPASDEIVDKISTEGKGGTLGSITPNGDLLFVANNAPGQRMVSVIDTKKLHLIKNLETGNRPKHPVVSPKGDLVAVNHSGIDEGKIRIAFISTKGVELTKIVELPVNNLDHKGDFSMHGSFSPDGSLYVIGNYADNEFYLISTKDFKIISSIKVEGNPHYFDFKEKELWVTVEYGEPKNSGARPLVYIYNISDPFKPHLKNILKVEVDSSELAELTRIEGHHGNFTNNGKCFLVCNRGASPFEGITVEVYDAKSKKLVKRILSKVKGVGHAYISPDNRFAVITQYGDSKLEIISLKNFESIGIIDTGLGKHMGHVVFTKDGKKMYASNRVADSVFVIDTNRWEIIKRIITGDSGQAQGQVVKDFYGVFERIRNPYLG</sequence>
<dbReference type="AlphaFoldDB" id="A0A0U5AWD8"/>